<evidence type="ECO:0000313" key="2">
    <source>
        <dbReference type="Proteomes" id="UP000319432"/>
    </source>
</evidence>
<accession>A0A502IUS1</accession>
<dbReference type="Proteomes" id="UP000319432">
    <property type="component" value="Chromosome"/>
</dbReference>
<protein>
    <submittedName>
        <fullName evidence="1">Uncharacterized protein</fullName>
    </submittedName>
</protein>
<evidence type="ECO:0000313" key="1">
    <source>
        <dbReference type="EMBL" id="QDX91367.1"/>
    </source>
</evidence>
<organism evidence="1 2">
    <name type="scientific">Brevibacillus laterosporus</name>
    <name type="common">Bacillus laterosporus</name>
    <dbReference type="NCBI Taxonomy" id="1465"/>
    <lineage>
        <taxon>Bacteria</taxon>
        <taxon>Bacillati</taxon>
        <taxon>Bacillota</taxon>
        <taxon>Bacilli</taxon>
        <taxon>Bacillales</taxon>
        <taxon>Paenibacillaceae</taxon>
        <taxon>Brevibacillus</taxon>
    </lineage>
</organism>
<gene>
    <name evidence="1" type="ORF">EEL30_02630</name>
</gene>
<sequence>MSGAIIYSYNSAPIYKTYVDRITNQISIMYQIKDERIPFIVYYAGTGTIIIQVSIPKFLYGDNVTLIKESDIDRFYIELNQHLNFLLKIDIPKEEWVIADRGIDVCWNFQVGSRVEEYMRVLSVKSLPFKKTIVYGHGETIEYKNKSSQIIFYKKEPQCINDKQSLDVIEKARGIIRLEIRPSKNDRSKYTKSRRLVDLLTKDFFKCITTNALNQISIPDILIEDLPDIELLKQQISKIETLFGFIKLREMLGEANLKKVYKQGTFQNRKKLDKQIKFLSFRLGELKINYDDIS</sequence>
<dbReference type="AlphaFoldDB" id="A0A502IUS1"/>
<name>A0A502IUS1_BRELA</name>
<proteinExistence type="predicted"/>
<reference evidence="1 2" key="1">
    <citation type="submission" date="2018-11" db="EMBL/GenBank/DDBJ databases">
        <title>Phylogenetic determinants of toxin gene distribution in genomes of Brevibacillus laterosporus.</title>
        <authorList>
            <person name="Glare T.R."/>
            <person name="Durrant A."/>
            <person name="Berry C."/>
            <person name="Palma L."/>
            <person name="Ormskirk M."/>
            <person name="Cox M.O."/>
        </authorList>
    </citation>
    <scope>NUCLEOTIDE SEQUENCE [LARGE SCALE GENOMIC DNA]</scope>
    <source>
        <strain evidence="1 2">1821L</strain>
    </source>
</reference>
<keyword evidence="2" id="KW-1185">Reference proteome</keyword>
<dbReference type="EMBL" id="CP033464">
    <property type="protein sequence ID" value="QDX91367.1"/>
    <property type="molecule type" value="Genomic_DNA"/>
</dbReference>